<reference evidence="2 3" key="1">
    <citation type="journal article" date="2021" name="BMC Genomics">
        <title>Datura genome reveals duplications of psychoactive alkaloid biosynthetic genes and high mutation rate following tissue culture.</title>
        <authorList>
            <person name="Rajewski A."/>
            <person name="Carter-House D."/>
            <person name="Stajich J."/>
            <person name="Litt A."/>
        </authorList>
    </citation>
    <scope>NUCLEOTIDE SEQUENCE [LARGE SCALE GENOMIC DNA]</scope>
    <source>
        <strain evidence="2">AR-01</strain>
    </source>
</reference>
<organism evidence="2 3">
    <name type="scientific">Datura stramonium</name>
    <name type="common">Jimsonweed</name>
    <name type="synonym">Common thornapple</name>
    <dbReference type="NCBI Taxonomy" id="4076"/>
    <lineage>
        <taxon>Eukaryota</taxon>
        <taxon>Viridiplantae</taxon>
        <taxon>Streptophyta</taxon>
        <taxon>Embryophyta</taxon>
        <taxon>Tracheophyta</taxon>
        <taxon>Spermatophyta</taxon>
        <taxon>Magnoliopsida</taxon>
        <taxon>eudicotyledons</taxon>
        <taxon>Gunneridae</taxon>
        <taxon>Pentapetalae</taxon>
        <taxon>asterids</taxon>
        <taxon>lamiids</taxon>
        <taxon>Solanales</taxon>
        <taxon>Solanaceae</taxon>
        <taxon>Solanoideae</taxon>
        <taxon>Datureae</taxon>
        <taxon>Datura</taxon>
    </lineage>
</organism>
<sequence length="78" mass="8976">TGCREWLSPENTPTGLGISQRRHTKSEQTRVVSQGLEPQYYSITPRPSVIIICLWEYDVRKDQIMAVRAISSSTRLRQ</sequence>
<dbReference type="EMBL" id="JACEIK010003505">
    <property type="protein sequence ID" value="MCD9641968.1"/>
    <property type="molecule type" value="Genomic_DNA"/>
</dbReference>
<keyword evidence="3" id="KW-1185">Reference proteome</keyword>
<accession>A0ABS8V496</accession>
<evidence type="ECO:0000256" key="1">
    <source>
        <dbReference type="SAM" id="MobiDB-lite"/>
    </source>
</evidence>
<protein>
    <submittedName>
        <fullName evidence="2">Uncharacterized protein</fullName>
    </submittedName>
</protein>
<evidence type="ECO:0000313" key="3">
    <source>
        <dbReference type="Proteomes" id="UP000823775"/>
    </source>
</evidence>
<comment type="caution">
    <text evidence="2">The sequence shown here is derived from an EMBL/GenBank/DDBJ whole genome shotgun (WGS) entry which is preliminary data.</text>
</comment>
<dbReference type="Proteomes" id="UP000823775">
    <property type="component" value="Unassembled WGS sequence"/>
</dbReference>
<gene>
    <name evidence="2" type="ORF">HAX54_028527</name>
</gene>
<feature type="non-terminal residue" evidence="2">
    <location>
        <position position="1"/>
    </location>
</feature>
<name>A0ABS8V496_DATST</name>
<proteinExistence type="predicted"/>
<evidence type="ECO:0000313" key="2">
    <source>
        <dbReference type="EMBL" id="MCD9641968.1"/>
    </source>
</evidence>
<feature type="region of interest" description="Disordered" evidence="1">
    <location>
        <begin position="1"/>
        <end position="30"/>
    </location>
</feature>